<comment type="subcellular location">
    <subcellularLocation>
        <location evidence="1">Membrane</location>
        <topology evidence="1">Multi-pass membrane protein</topology>
    </subcellularLocation>
</comment>
<keyword evidence="2 5" id="KW-0812">Transmembrane</keyword>
<keyword evidence="3 6" id="KW-1133">Transmembrane helix</keyword>
<keyword evidence="4 5" id="KW-0472">Membrane</keyword>
<accession>A0A6L5B7K0</accession>
<feature type="transmembrane region" description="Helical" evidence="6">
    <location>
        <begin position="102"/>
        <end position="122"/>
    </location>
</feature>
<feature type="transmembrane region" description="Helical" evidence="6">
    <location>
        <begin position="63"/>
        <end position="82"/>
    </location>
</feature>
<keyword evidence="9" id="KW-1185">Reference proteome</keyword>
<evidence type="ECO:0000256" key="6">
    <source>
        <dbReference type="SAM" id="Phobius"/>
    </source>
</evidence>
<dbReference type="EMBL" id="WRXP01004003">
    <property type="protein sequence ID" value="KAF1001518.1"/>
    <property type="molecule type" value="Genomic_DNA"/>
</dbReference>
<name>A0A6L5B7K0_APIGR</name>
<protein>
    <recommendedName>
        <fullName evidence="7">TLC domain-containing protein</fullName>
    </recommendedName>
</protein>
<evidence type="ECO:0000256" key="2">
    <source>
        <dbReference type="ARBA" id="ARBA00022692"/>
    </source>
</evidence>
<dbReference type="GO" id="GO:0016020">
    <property type="term" value="C:membrane"/>
    <property type="evidence" value="ECO:0007669"/>
    <property type="project" value="UniProtKB-SubCell"/>
</dbReference>
<dbReference type="Pfam" id="PF03798">
    <property type="entry name" value="TRAM_LAG1_CLN8"/>
    <property type="match status" value="1"/>
</dbReference>
<feature type="transmembrane region" description="Helical" evidence="6">
    <location>
        <begin position="219"/>
        <end position="243"/>
    </location>
</feature>
<feature type="transmembrane region" description="Helical" evidence="6">
    <location>
        <begin position="12"/>
        <end position="30"/>
    </location>
</feature>
<evidence type="ECO:0000259" key="7">
    <source>
        <dbReference type="PROSITE" id="PS50922"/>
    </source>
</evidence>
<dbReference type="PANTHER" id="PTHR13439:SF0">
    <property type="entry name" value="TOPOISOMERASE I DAMAGE AFFECTED PROTEIN 4"/>
    <property type="match status" value="1"/>
</dbReference>
<evidence type="ECO:0000313" key="9">
    <source>
        <dbReference type="Proteomes" id="UP000593563"/>
    </source>
</evidence>
<dbReference type="InterPro" id="IPR006634">
    <property type="entry name" value="TLC-dom"/>
</dbReference>
<dbReference type="SMART" id="SM00724">
    <property type="entry name" value="TLC"/>
    <property type="match status" value="1"/>
</dbReference>
<evidence type="ECO:0000256" key="3">
    <source>
        <dbReference type="ARBA" id="ARBA00022989"/>
    </source>
</evidence>
<feature type="transmembrane region" description="Helical" evidence="6">
    <location>
        <begin position="134"/>
        <end position="159"/>
    </location>
</feature>
<evidence type="ECO:0000313" key="8">
    <source>
        <dbReference type="EMBL" id="KAF1001518.1"/>
    </source>
</evidence>
<organism evidence="8 9">
    <name type="scientific">Apium graveolens</name>
    <name type="common">Celery</name>
    <dbReference type="NCBI Taxonomy" id="4045"/>
    <lineage>
        <taxon>Eukaryota</taxon>
        <taxon>Viridiplantae</taxon>
        <taxon>Streptophyta</taxon>
        <taxon>Embryophyta</taxon>
        <taxon>Tracheophyta</taxon>
        <taxon>Spermatophyta</taxon>
        <taxon>Magnoliopsida</taxon>
        <taxon>eudicotyledons</taxon>
        <taxon>Gunneridae</taxon>
        <taxon>Pentapetalae</taxon>
        <taxon>asterids</taxon>
        <taxon>campanulids</taxon>
        <taxon>Apiales</taxon>
        <taxon>Apiaceae</taxon>
        <taxon>Apioideae</taxon>
        <taxon>apioid superclade</taxon>
        <taxon>Apieae</taxon>
        <taxon>Apium</taxon>
    </lineage>
</organism>
<dbReference type="GO" id="GO:0005783">
    <property type="term" value="C:endoplasmic reticulum"/>
    <property type="evidence" value="ECO:0007669"/>
    <property type="project" value="TreeGrafter"/>
</dbReference>
<sequence>MNFQVGFIRTNEFGWLFSILASIVMCKIIYEVTRLFSISLFKGYMKLNEAQKLEWNNRGISTFHALFVAVASIYILIVSDLFKEGPENELITHRTSIISDTALGISLGYFVSDLAMILWNYPALGGMEYVLHHGLSMISIIQSLVIGQAQFYVLMVLFTETTTPFVNLRWYLDTAGQKSSKLYTCNGIALFLGWLVARILWFVYFFYHMNSHFDQVQKMHPLCFYSILVIPPILTVMNAYWFWKITRGIIKTLTKTKHSA</sequence>
<evidence type="ECO:0000256" key="5">
    <source>
        <dbReference type="PROSITE-ProRule" id="PRU00205"/>
    </source>
</evidence>
<evidence type="ECO:0000256" key="1">
    <source>
        <dbReference type="ARBA" id="ARBA00004141"/>
    </source>
</evidence>
<evidence type="ECO:0000256" key="4">
    <source>
        <dbReference type="ARBA" id="ARBA00023136"/>
    </source>
</evidence>
<comment type="caution">
    <text evidence="8">The sequence shown here is derived from an EMBL/GenBank/DDBJ whole genome shotgun (WGS) entry which is preliminary data.</text>
</comment>
<dbReference type="GO" id="GO:0055088">
    <property type="term" value="P:lipid homeostasis"/>
    <property type="evidence" value="ECO:0007669"/>
    <property type="project" value="TreeGrafter"/>
</dbReference>
<dbReference type="InterPro" id="IPR050846">
    <property type="entry name" value="TLCD"/>
</dbReference>
<dbReference type="Proteomes" id="UP000593563">
    <property type="component" value="Unassembled WGS sequence"/>
</dbReference>
<dbReference type="PANTHER" id="PTHR13439">
    <property type="entry name" value="CT120 PROTEIN"/>
    <property type="match status" value="1"/>
</dbReference>
<feature type="domain" description="TLC" evidence="7">
    <location>
        <begin position="50"/>
        <end position="254"/>
    </location>
</feature>
<feature type="transmembrane region" description="Helical" evidence="6">
    <location>
        <begin position="188"/>
        <end position="207"/>
    </location>
</feature>
<gene>
    <name evidence="8" type="ORF">AG4045_013060</name>
</gene>
<reference evidence="8" key="1">
    <citation type="submission" date="2020-01" db="EMBL/GenBank/DDBJ databases">
        <title>The Celery Genome Sequence Reveals Sequential Paleo-tetraploidization, Resistance Gene Elimination, Karyotype Evolution, and Functional Innovation in Apiales.</title>
        <authorList>
            <person name="Song X."/>
        </authorList>
    </citation>
    <scope>NUCLEOTIDE SEQUENCE</scope>
    <source>
        <tissue evidence="8">Leaf</tissue>
    </source>
</reference>
<dbReference type="PROSITE" id="PS50922">
    <property type="entry name" value="TLC"/>
    <property type="match status" value="1"/>
</dbReference>
<proteinExistence type="predicted"/>
<dbReference type="AlphaFoldDB" id="A0A6L5B7K0"/>